<keyword evidence="3" id="KW-1003">Cell membrane</keyword>
<dbReference type="Proteomes" id="UP000558113">
    <property type="component" value="Unassembled WGS sequence"/>
</dbReference>
<dbReference type="InterPro" id="IPR003370">
    <property type="entry name" value="Chromate_transpt"/>
</dbReference>
<evidence type="ECO:0000256" key="2">
    <source>
        <dbReference type="ARBA" id="ARBA00005262"/>
    </source>
</evidence>
<evidence type="ECO:0000256" key="6">
    <source>
        <dbReference type="ARBA" id="ARBA00023136"/>
    </source>
</evidence>
<dbReference type="PANTHER" id="PTHR43663">
    <property type="entry name" value="CHROMATE TRANSPORT PROTEIN-RELATED"/>
    <property type="match status" value="1"/>
</dbReference>
<dbReference type="GO" id="GO:0005886">
    <property type="term" value="C:plasma membrane"/>
    <property type="evidence" value="ECO:0007669"/>
    <property type="project" value="UniProtKB-SubCell"/>
</dbReference>
<keyword evidence="9" id="KW-1185">Reference proteome</keyword>
<evidence type="ECO:0000256" key="5">
    <source>
        <dbReference type="ARBA" id="ARBA00022989"/>
    </source>
</evidence>
<dbReference type="EMBL" id="JAAAMU010000014">
    <property type="protein sequence ID" value="NBC71842.1"/>
    <property type="molecule type" value="Genomic_DNA"/>
</dbReference>
<comment type="caution">
    <text evidence="8">The sequence shown here is derived from an EMBL/GenBank/DDBJ whole genome shotgun (WGS) entry which is preliminary data.</text>
</comment>
<accession>A0A7X4YSP1</accession>
<dbReference type="Pfam" id="PF02417">
    <property type="entry name" value="Chromate_transp"/>
    <property type="match status" value="1"/>
</dbReference>
<gene>
    <name evidence="8" type="ORF">GT003_22835</name>
</gene>
<evidence type="ECO:0000256" key="3">
    <source>
        <dbReference type="ARBA" id="ARBA00022475"/>
    </source>
</evidence>
<keyword evidence="6 7" id="KW-0472">Membrane</keyword>
<evidence type="ECO:0000256" key="1">
    <source>
        <dbReference type="ARBA" id="ARBA00004651"/>
    </source>
</evidence>
<dbReference type="InterPro" id="IPR052518">
    <property type="entry name" value="CHR_Transporter"/>
</dbReference>
<keyword evidence="5 7" id="KW-1133">Transmembrane helix</keyword>
<dbReference type="AlphaFoldDB" id="A0A7X4YSP1"/>
<feature type="transmembrane region" description="Helical" evidence="7">
    <location>
        <begin position="70"/>
        <end position="96"/>
    </location>
</feature>
<evidence type="ECO:0000256" key="4">
    <source>
        <dbReference type="ARBA" id="ARBA00022692"/>
    </source>
</evidence>
<evidence type="ECO:0000256" key="7">
    <source>
        <dbReference type="SAM" id="Phobius"/>
    </source>
</evidence>
<feature type="transmembrane region" description="Helical" evidence="7">
    <location>
        <begin position="7"/>
        <end position="26"/>
    </location>
</feature>
<evidence type="ECO:0000313" key="9">
    <source>
        <dbReference type="Proteomes" id="UP000558113"/>
    </source>
</evidence>
<name>A0A7X4YSP1_9BACL</name>
<sequence>MSALFIVFMKIGLVSFGGGYSVIALMEREAISRSWLAEGQFQELVSVAGTAPGPIATNAATLIGYDAAGIGGAIAATAGIVLPSLLIMILLASVCLRLFDKKLVKSSLYGLRAVVTGIIAYSALHFGFLSHRTSFFTWQTIATLMICAGALIGIVRFKLHPVMIVLASGLAGIVLF</sequence>
<dbReference type="OrthoDB" id="9027281at2"/>
<proteinExistence type="inferred from homology"/>
<reference evidence="8 9" key="1">
    <citation type="submission" date="2020-01" db="EMBL/GenBank/DDBJ databases">
        <title>Paenibacillus soybeanensis sp. nov. isolated from the nodules of soybean (Glycine max(L.) Merr).</title>
        <authorList>
            <person name="Wang H."/>
        </authorList>
    </citation>
    <scope>NUCLEOTIDE SEQUENCE [LARGE SCALE GENOMIC DNA]</scope>
    <source>
        <strain evidence="8 9">DSM 23054</strain>
    </source>
</reference>
<keyword evidence="4 7" id="KW-0812">Transmembrane</keyword>
<feature type="transmembrane region" description="Helical" evidence="7">
    <location>
        <begin position="108"/>
        <end position="129"/>
    </location>
</feature>
<comment type="similarity">
    <text evidence="2">Belongs to the chromate ion transporter (CHR) (TC 2.A.51) family.</text>
</comment>
<evidence type="ECO:0000313" key="8">
    <source>
        <dbReference type="EMBL" id="NBC71842.1"/>
    </source>
</evidence>
<feature type="transmembrane region" description="Helical" evidence="7">
    <location>
        <begin position="135"/>
        <end position="155"/>
    </location>
</feature>
<organism evidence="8 9">
    <name type="scientific">Paenibacillus sacheonensis</name>
    <dbReference type="NCBI Taxonomy" id="742054"/>
    <lineage>
        <taxon>Bacteria</taxon>
        <taxon>Bacillati</taxon>
        <taxon>Bacillota</taxon>
        <taxon>Bacilli</taxon>
        <taxon>Bacillales</taxon>
        <taxon>Paenibacillaceae</taxon>
        <taxon>Paenibacillus</taxon>
    </lineage>
</organism>
<protein>
    <submittedName>
        <fullName evidence="8">Chromate transporter</fullName>
    </submittedName>
</protein>
<dbReference type="PANTHER" id="PTHR43663:SF1">
    <property type="entry name" value="CHROMATE TRANSPORTER"/>
    <property type="match status" value="1"/>
</dbReference>
<dbReference type="GO" id="GO:0015109">
    <property type="term" value="F:chromate transmembrane transporter activity"/>
    <property type="evidence" value="ECO:0007669"/>
    <property type="project" value="InterPro"/>
</dbReference>
<comment type="subcellular location">
    <subcellularLocation>
        <location evidence="1">Cell membrane</location>
        <topology evidence="1">Multi-pass membrane protein</topology>
    </subcellularLocation>
</comment>